<feature type="compositionally biased region" description="Low complexity" evidence="1">
    <location>
        <begin position="2001"/>
        <end position="2017"/>
    </location>
</feature>
<feature type="compositionally biased region" description="Basic and acidic residues" evidence="1">
    <location>
        <begin position="1125"/>
        <end position="1134"/>
    </location>
</feature>
<feature type="region of interest" description="Disordered" evidence="1">
    <location>
        <begin position="988"/>
        <end position="1073"/>
    </location>
</feature>
<dbReference type="PANTHER" id="PTHR46007">
    <property type="entry name" value="MEDIATOR OF RNA POLYMERASE II TRANSCRIPTION SUBUNIT 12"/>
    <property type="match status" value="1"/>
</dbReference>
<feature type="compositionally biased region" description="Polar residues" evidence="1">
    <location>
        <begin position="1203"/>
        <end position="1213"/>
    </location>
</feature>
<feature type="compositionally biased region" description="Pro residues" evidence="1">
    <location>
        <begin position="2741"/>
        <end position="2758"/>
    </location>
</feature>
<dbReference type="OrthoDB" id="8965057at2759"/>
<feature type="compositionally biased region" description="Low complexity" evidence="1">
    <location>
        <begin position="1109"/>
        <end position="1122"/>
    </location>
</feature>
<feature type="region of interest" description="Disordered" evidence="1">
    <location>
        <begin position="2703"/>
        <end position="2790"/>
    </location>
</feature>
<feature type="compositionally biased region" description="Low complexity" evidence="1">
    <location>
        <begin position="1047"/>
        <end position="1073"/>
    </location>
</feature>
<feature type="non-terminal residue" evidence="2">
    <location>
        <position position="1"/>
    </location>
</feature>
<dbReference type="EMBL" id="CADCXV010000731">
    <property type="protein sequence ID" value="CAB0034036.1"/>
    <property type="molecule type" value="Genomic_DNA"/>
</dbReference>
<feature type="compositionally biased region" description="Low complexity" evidence="1">
    <location>
        <begin position="1363"/>
        <end position="1374"/>
    </location>
</feature>
<feature type="non-terminal residue" evidence="2">
    <location>
        <position position="3231"/>
    </location>
</feature>
<feature type="compositionally biased region" description="Basic residues" evidence="1">
    <location>
        <begin position="891"/>
        <end position="904"/>
    </location>
</feature>
<organism evidence="2 3">
    <name type="scientific">Trichogramma brassicae</name>
    <dbReference type="NCBI Taxonomy" id="86971"/>
    <lineage>
        <taxon>Eukaryota</taxon>
        <taxon>Metazoa</taxon>
        <taxon>Ecdysozoa</taxon>
        <taxon>Arthropoda</taxon>
        <taxon>Hexapoda</taxon>
        <taxon>Insecta</taxon>
        <taxon>Pterygota</taxon>
        <taxon>Neoptera</taxon>
        <taxon>Endopterygota</taxon>
        <taxon>Hymenoptera</taxon>
        <taxon>Apocrita</taxon>
        <taxon>Proctotrupomorpha</taxon>
        <taxon>Chalcidoidea</taxon>
        <taxon>Trichogrammatidae</taxon>
        <taxon>Trichogramma</taxon>
    </lineage>
</organism>
<feature type="compositionally biased region" description="Low complexity" evidence="1">
    <location>
        <begin position="2198"/>
        <end position="2207"/>
    </location>
</feature>
<feature type="compositionally biased region" description="Basic and acidic residues" evidence="1">
    <location>
        <begin position="956"/>
        <end position="969"/>
    </location>
</feature>
<feature type="compositionally biased region" description="Low complexity" evidence="1">
    <location>
        <begin position="1003"/>
        <end position="1017"/>
    </location>
</feature>
<feature type="region of interest" description="Disordered" evidence="1">
    <location>
        <begin position="2251"/>
        <end position="2277"/>
    </location>
</feature>
<feature type="compositionally biased region" description="Polar residues" evidence="1">
    <location>
        <begin position="3135"/>
        <end position="3160"/>
    </location>
</feature>
<dbReference type="GO" id="GO:0016592">
    <property type="term" value="C:mediator complex"/>
    <property type="evidence" value="ECO:0007669"/>
    <property type="project" value="TreeGrafter"/>
</dbReference>
<name>A0A6H5IBZ0_9HYME</name>
<feature type="region of interest" description="Disordered" evidence="1">
    <location>
        <begin position="1999"/>
        <end position="2045"/>
    </location>
</feature>
<feature type="compositionally biased region" description="Polar residues" evidence="1">
    <location>
        <begin position="988"/>
        <end position="997"/>
    </location>
</feature>
<evidence type="ECO:0000256" key="1">
    <source>
        <dbReference type="SAM" id="MobiDB-lite"/>
    </source>
</evidence>
<dbReference type="GO" id="GO:0045944">
    <property type="term" value="P:positive regulation of transcription by RNA polymerase II"/>
    <property type="evidence" value="ECO:0007669"/>
    <property type="project" value="TreeGrafter"/>
</dbReference>
<feature type="region of interest" description="Disordered" evidence="1">
    <location>
        <begin position="2650"/>
        <end position="2687"/>
    </location>
</feature>
<feature type="region of interest" description="Disordered" evidence="1">
    <location>
        <begin position="1347"/>
        <end position="1379"/>
    </location>
</feature>
<feature type="region of interest" description="Disordered" evidence="1">
    <location>
        <begin position="1412"/>
        <end position="1448"/>
    </location>
</feature>
<dbReference type="InterPro" id="IPR051647">
    <property type="entry name" value="Mediator_comp_sub12"/>
</dbReference>
<evidence type="ECO:0000313" key="3">
    <source>
        <dbReference type="Proteomes" id="UP000479190"/>
    </source>
</evidence>
<protein>
    <submittedName>
        <fullName evidence="2">Uncharacterized protein</fullName>
    </submittedName>
</protein>
<accession>A0A6H5IBZ0</accession>
<feature type="region of interest" description="Disordered" evidence="1">
    <location>
        <begin position="3212"/>
        <end position="3231"/>
    </location>
</feature>
<feature type="compositionally biased region" description="Low complexity" evidence="1">
    <location>
        <begin position="3161"/>
        <end position="3173"/>
    </location>
</feature>
<dbReference type="PANTHER" id="PTHR46007:SF8">
    <property type="entry name" value="C2H2-TYPE DOMAIN-CONTAINING PROTEIN"/>
    <property type="match status" value="1"/>
</dbReference>
<feature type="compositionally biased region" description="Low complexity" evidence="1">
    <location>
        <begin position="1149"/>
        <end position="1160"/>
    </location>
</feature>
<feature type="region of interest" description="Disordered" evidence="1">
    <location>
        <begin position="874"/>
        <end position="972"/>
    </location>
</feature>
<feature type="region of interest" description="Disordered" evidence="1">
    <location>
        <begin position="1720"/>
        <end position="1746"/>
    </location>
</feature>
<dbReference type="Proteomes" id="UP000479190">
    <property type="component" value="Unassembled WGS sequence"/>
</dbReference>
<feature type="region of interest" description="Disordered" evidence="1">
    <location>
        <begin position="2372"/>
        <end position="2402"/>
    </location>
</feature>
<sequence length="3231" mass="359578">ECACGGEKLGAHFVTQTRCIGRLFRIDMFHKASHSGRTIVTRQQWATICTFLLCLHEKMSSIRCIMYAHCTQGAAKFHARYQRLSDSFTTFTMCDFFPSRGLSYLGVYGGARARARASWVYFIAAGLELEPSVALRGDHDLSQKRRSALQRGRINSSVRILQRCATTTRTTTSTSMRKLLNAFSLERVVWNYIHVGAAEAEDPFKSRIRITLFEMAFELTVKNIKVAQVRLRYVPVYLQTPEKRERKNAKAIPKVAPLTTDARFITEWPSASQLYALNRPRSLQSKRRVYSPRTIDFFLATQTNRCPTNFSNGFPTRTGRTRLKNYSAPGSRGGVVVISPGHNRLRALASYIIMYTLSRTSAMHELLEGVFARDESPFECARGAIHLFRCPVIGLTPERRSARARPGANEFIGTLELLQTHCSVESARCQIAPRAIKKRTEERIRASRAIRDSPKIFSMQLNIFLDASLSDSESREIYFSYVTYAVRQKLGKILKKMIGLKAAQATPTPVPAPPPPQAALCFYSLLGNMLVLQRTCIYPHGSKETDALSQRGIAAAADYNADSTMHTMARYNKETSPDNKKAIVTSRAKVNHDYRRVVTAAALVTRITSYNGLARLQKLYNEICAANEPTNERTSKRAASQWDTIVLPAACYTSAAADDRSGLCGEKRALRGKAKCYVRGCNDTFQFDQIRYIYWRASVSVLRDKSESDMSTFAQRTEHFHASNEPTRCLFLKETRPKALSQIYDAAAAAAVRSLDSLRRDVPDSAMDLFVCTPILSKRAAKRRDQSLDIESRVPRAIEDLRRWTSAEALGDVTVAPDCASRILADSVDDSQPVDHKLPSPEEQVQAVALKFPAEVVAVDVSGRGFRRMSMHRRSLHAGLQEPQQQETVRRRSRTRRPRGKRRNTIAGTDHKEIRQAVVGEIPADESQDQQQQQSAHGSAGGKSKRAYRSASTDLLETKSKDTPAEKKSHFNTLKAWGRSRLRLISPKSAQASQQHMDNLDVSSISLTPTTTSSRPLSPEDEILDANDAATYVKATNRRSYHERKPSSSSSSGNSNVSTPKLQQQQQLQKQLQHQQQQQQQQLQRQSLVPKVLVNGQTQDQESGFVKETASASSSTSSNGNGNVKLRESAAERRERRKASSKPDEPPHSSSGNWSASSESGRASIGSETTTATTHQPRSTTTASIGTSSNSLSHARRLKNRDNSASSSVTSEGTLTPDIIQDINVVPFSDDGETSSVYSCDTEGYYTSFHVDSGLKTLREEEPASTAASSISASQQHLLQPVQALTKTNEVQSEPASPCVENEYELFGRGSTSTTTSSAGTVCTTLLAPPPPERKSSLTVVAIVHGGAKKNGGESPDSGHNTSSSPVESASSPACTGRSCSEFEYSESSDLEGCERIERIRSKTACTTSRIPSMCVITPPGSDDEQSHREQQEQQQQSRSKKDRPKSNVLMSATVGSSKMEVINGQDKNLYATVQTVPIQVREQQPVTGQSTYDKVPPAQALKTSPLSSVLGKLRTVLSSHKQQQQQQQQQQQVKSNVDLETNNLNNNRPPLGANDPGDYVTIADVRNNNDKRTTAGAASSATYANADLFKRDAEYVSLSELPRKQDSSLERRRQGARVTLDSEGKVVYSSDSLKRRKAAHTTFIPGPFVKEGSSSPGQSPILRRAQVVPRAVVRTGDTVDAASIKPTIIAETPKSSIAGQAQQQSGKLIIRAAKSPERDVSPDYVRTPTTVVGPTPASATTTTATPLSSIGAARLARQGAYVNVQGNEEKPTLVSQVAEQSNAATACQHQQPPPYIGPPQVTYADNRLTRPQHPVQTQLPSATQLQQTHQQQIQPHNIHPYQLQANHLAHQHPHHPHHLVYEFDPQYQRLYSNYADNQRILCQNQFFTLPNRKSQREVIDPPRSITPDITRGLVNSKVAVGSLSAAHMLARQGQKNNVAEKLLAHHHQGQMSMYAPCQAEQHLQQQQQRRMSPVDMKNRFASPHSLSAVGYRLFASPGLQQQQQQQQHQQHQHQQQYQENLKNAPFSPIGPEHSNGIRTSTPTLKNNYRALPSVAERLALQSQRCASPNPALLNYSDRSDSGRNTPTSLLLSPIKSTMSNEELFAVIHKSKKRLNIREDGESLSPANSIGSLSKGQQMIGTRHSWSPESQKTPEIPKTILAPLATSRMDFKRLLLQQSIKVGPTRISAAEQLKLSRQQQLQEPSQQTASPIKHTNQQIPLNKVMSPRSAWRFQTPRTDVLSSTIIEDAAAEEKAMKPSPETPYPVTKLPPVSTNSRRQLDMTDENKKEELTNVLKESKKVTNQLTPSRPLMKNEKELENRLQAIDDNPIKAIENRRISNQLARAQFLAGNSATSAADNSPKDLFGARFRARSESPQQNAHQHRKSRLAHATREYGRKPASHNITRRCLASTSSGDDLVYRCSTSRWSSSNRSIPCAVVQDDGPRPDACYARPAHGHRAQRAWTWENVLKFTTWHCVLTMRTRRRRKITFMTLTTLGMTSSLILKIKLLCRKMECLKQLGSHDYKKVLEEAKESLTKLDKDELTQATNYVSKSEKACKVIHWSEVIFCAVHESLEEVLSESLKQMNILTEFSTVTICHYKNKEDCAQQLVDGAQHNRYLFWQWTSYQHEFFARFIFVTMKRSRHRRQVLDVNGESDSPHRRRLQERCTSATITETRRPAKPNGLIRKPTLSAVPRRWIYVQRHRHPSRRKQPLSQTPPPPALQSTAAPVAAPVEDDQSPTSVPPPPIISSPSPPPPPKIYAEDLKRSESRKRKGSPYEEPSEILAKVPTTGGQVAAVHEPLPSPAYEPPTPDLAAAAAAHYALDPTSAVLYGTAAAHHQQPHPIYAATLAGAAAAAAAGLPLLQHPHAHHHAHHHPHPHPALVQGQLMHYNPAYHQHLHNQALVAARISNQEAAVQFMVAEYARVYENNQVIAKPPVKVTAQEASLGSALNSFYSDIASIEKAEVDLHQPLQHQQHMVAESTTPPVLVQMPMPGVAENPLDPEALKEKKKKKFLIVNHVLENFIDNIKMSSDEDPIPKRTKKKKLLVVSESEDSEDEIVIPGRKRKVTILESDNDSSEDSDVPRRAVMIEEIRNWARRPTRINRLDEVIEDMRLARTPTHRRVRDTVDRIRAAANSVSLVQQPSTSSHSDANTSDNLAGPSTSGRRNTSTTARTSRRTRRNGRSRNETTYVEMREVRIPEYDENGELTERVTYVRANNASTSRVTRKKRRK</sequence>
<evidence type="ECO:0000313" key="2">
    <source>
        <dbReference type="EMBL" id="CAB0034036.1"/>
    </source>
</evidence>
<gene>
    <name evidence="2" type="ORF">TBRA_LOCUS5934</name>
</gene>
<reference evidence="2 3" key="1">
    <citation type="submission" date="2020-02" db="EMBL/GenBank/DDBJ databases">
        <authorList>
            <person name="Ferguson B K."/>
        </authorList>
    </citation>
    <scope>NUCLEOTIDE SEQUENCE [LARGE SCALE GENOMIC DNA]</scope>
</reference>
<proteinExistence type="predicted"/>
<feature type="region of interest" description="Disordered" evidence="1">
    <location>
        <begin position="3135"/>
        <end position="3194"/>
    </location>
</feature>
<feature type="region of interest" description="Disordered" evidence="1">
    <location>
        <begin position="1099"/>
        <end position="1213"/>
    </location>
</feature>
<feature type="compositionally biased region" description="Polar residues" evidence="1">
    <location>
        <begin position="1166"/>
        <end position="1193"/>
    </location>
</feature>
<keyword evidence="3" id="KW-1185">Reference proteome</keyword>
<feature type="region of interest" description="Disordered" evidence="1">
    <location>
        <begin position="2196"/>
        <end position="2216"/>
    </location>
</feature>
<feature type="compositionally biased region" description="Basic residues" evidence="1">
    <location>
        <begin position="3174"/>
        <end position="3183"/>
    </location>
</feature>
<feature type="compositionally biased region" description="Basic residues" evidence="1">
    <location>
        <begin position="2381"/>
        <end position="2390"/>
    </location>
</feature>
<feature type="compositionally biased region" description="Low complexity" evidence="1">
    <location>
        <begin position="1726"/>
        <end position="1746"/>
    </location>
</feature>
<dbReference type="GO" id="GO:0003713">
    <property type="term" value="F:transcription coactivator activity"/>
    <property type="evidence" value="ECO:0007669"/>
    <property type="project" value="TreeGrafter"/>
</dbReference>